<dbReference type="InterPro" id="IPR000731">
    <property type="entry name" value="SSD"/>
</dbReference>
<proteinExistence type="predicted"/>
<dbReference type="Gene3D" id="3.30.70.1430">
    <property type="entry name" value="Multidrug efflux transporter AcrB pore domain"/>
    <property type="match status" value="2"/>
</dbReference>
<dbReference type="SUPFAM" id="SSF82866">
    <property type="entry name" value="Multidrug efflux transporter AcrB transmembrane domain"/>
    <property type="match status" value="2"/>
</dbReference>
<feature type="transmembrane region" description="Helical" evidence="1">
    <location>
        <begin position="864"/>
        <end position="886"/>
    </location>
</feature>
<dbReference type="InterPro" id="IPR027463">
    <property type="entry name" value="AcrB_DN_DC_subdom"/>
</dbReference>
<evidence type="ECO:0000313" key="3">
    <source>
        <dbReference type="EMBL" id="GAA3731733.1"/>
    </source>
</evidence>
<protein>
    <submittedName>
        <fullName evidence="3">Efflux RND transporter permease subunit</fullName>
    </submittedName>
</protein>
<dbReference type="SUPFAM" id="SSF82693">
    <property type="entry name" value="Multidrug efflux transporter AcrB pore domain, PN1, PN2, PC1 and PC2 subdomains"/>
    <property type="match status" value="2"/>
</dbReference>
<dbReference type="PROSITE" id="PS50156">
    <property type="entry name" value="SSD"/>
    <property type="match status" value="1"/>
</dbReference>
<feature type="domain" description="SSD" evidence="2">
    <location>
        <begin position="353"/>
        <end position="482"/>
    </location>
</feature>
<dbReference type="Gene3D" id="3.30.2090.10">
    <property type="entry name" value="Multidrug efflux transporter AcrB TolC docking domain, DN and DC subdomains"/>
    <property type="match status" value="2"/>
</dbReference>
<feature type="transmembrane region" description="Helical" evidence="1">
    <location>
        <begin position="838"/>
        <end position="857"/>
    </location>
</feature>
<accession>A0ABP7F566</accession>
<comment type="caution">
    <text evidence="3">The sequence shown here is derived from an EMBL/GenBank/DDBJ whole genome shotgun (WGS) entry which is preliminary data.</text>
</comment>
<feature type="transmembrane region" description="Helical" evidence="1">
    <location>
        <begin position="425"/>
        <end position="448"/>
    </location>
</feature>
<feature type="transmembrane region" description="Helical" evidence="1">
    <location>
        <begin position="354"/>
        <end position="375"/>
    </location>
</feature>
<dbReference type="InterPro" id="IPR001036">
    <property type="entry name" value="Acrflvin-R"/>
</dbReference>
<feature type="transmembrane region" description="Helical" evidence="1">
    <location>
        <begin position="892"/>
        <end position="918"/>
    </location>
</feature>
<feature type="transmembrane region" description="Helical" evidence="1">
    <location>
        <begin position="460"/>
        <end position="483"/>
    </location>
</feature>
<dbReference type="PANTHER" id="PTHR32063">
    <property type="match status" value="1"/>
</dbReference>
<gene>
    <name evidence="3" type="ORF">GCM10022378_20000</name>
</gene>
<keyword evidence="1" id="KW-0472">Membrane</keyword>
<feature type="transmembrane region" description="Helical" evidence="1">
    <location>
        <begin position="966"/>
        <end position="995"/>
    </location>
</feature>
<dbReference type="Gene3D" id="3.30.70.1440">
    <property type="entry name" value="Multidrug efflux transporter AcrB pore domain"/>
    <property type="match status" value="1"/>
</dbReference>
<feature type="transmembrane region" description="Helical" evidence="1">
    <location>
        <begin position="325"/>
        <end position="342"/>
    </location>
</feature>
<organism evidence="3 4">
    <name type="scientific">Salinicoccus jeotgali</name>
    <dbReference type="NCBI Taxonomy" id="381634"/>
    <lineage>
        <taxon>Bacteria</taxon>
        <taxon>Bacillati</taxon>
        <taxon>Bacillota</taxon>
        <taxon>Bacilli</taxon>
        <taxon>Bacillales</taxon>
        <taxon>Staphylococcaceae</taxon>
        <taxon>Salinicoccus</taxon>
    </lineage>
</organism>
<feature type="transmembrane region" description="Helical" evidence="1">
    <location>
        <begin position="381"/>
        <end position="404"/>
    </location>
</feature>
<feature type="transmembrane region" description="Helical" evidence="1">
    <location>
        <begin position="939"/>
        <end position="960"/>
    </location>
</feature>
<feature type="transmembrane region" description="Helical" evidence="1">
    <location>
        <begin position="519"/>
        <end position="538"/>
    </location>
</feature>
<evidence type="ECO:0000259" key="2">
    <source>
        <dbReference type="PROSITE" id="PS50156"/>
    </source>
</evidence>
<keyword evidence="1" id="KW-1133">Transmembrane helix</keyword>
<dbReference type="EMBL" id="BAABCK010000067">
    <property type="protein sequence ID" value="GAA3731733.1"/>
    <property type="molecule type" value="Genomic_DNA"/>
</dbReference>
<dbReference type="Gene3D" id="1.20.1640.10">
    <property type="entry name" value="Multidrug efflux transporter AcrB transmembrane domain"/>
    <property type="match status" value="2"/>
</dbReference>
<feature type="transmembrane region" description="Helical" evidence="1">
    <location>
        <begin position="12"/>
        <end position="31"/>
    </location>
</feature>
<keyword evidence="1" id="KW-0812">Transmembrane</keyword>
<reference evidence="4" key="1">
    <citation type="journal article" date="2019" name="Int. J. Syst. Evol. Microbiol.">
        <title>The Global Catalogue of Microorganisms (GCM) 10K type strain sequencing project: providing services to taxonomists for standard genome sequencing and annotation.</title>
        <authorList>
            <consortium name="The Broad Institute Genomics Platform"/>
            <consortium name="The Broad Institute Genome Sequencing Center for Infectious Disease"/>
            <person name="Wu L."/>
            <person name="Ma J."/>
        </authorList>
    </citation>
    <scope>NUCLEOTIDE SEQUENCE [LARGE SCALE GENOMIC DNA]</scope>
    <source>
        <strain evidence="4">JCM 16981</strain>
    </source>
</reference>
<name>A0ABP7F566_9STAP</name>
<dbReference type="PRINTS" id="PR00702">
    <property type="entry name" value="ACRIFLAVINRP"/>
</dbReference>
<dbReference type="Proteomes" id="UP001500920">
    <property type="component" value="Unassembled WGS sequence"/>
</dbReference>
<dbReference type="Pfam" id="PF00873">
    <property type="entry name" value="ACR_tran"/>
    <property type="match status" value="1"/>
</dbReference>
<evidence type="ECO:0000256" key="1">
    <source>
        <dbReference type="SAM" id="Phobius"/>
    </source>
</evidence>
<dbReference type="Gene3D" id="3.30.70.1320">
    <property type="entry name" value="Multidrug efflux transporter AcrB pore domain like"/>
    <property type="match status" value="1"/>
</dbReference>
<evidence type="ECO:0000313" key="4">
    <source>
        <dbReference type="Proteomes" id="UP001500920"/>
    </source>
</evidence>
<keyword evidence="4" id="KW-1185">Reference proteome</keyword>
<dbReference type="PANTHER" id="PTHR32063:SF33">
    <property type="entry name" value="RND SUPERFAMILY EFFLUX PUMP PERMEASE COMPONENT"/>
    <property type="match status" value="1"/>
</dbReference>
<dbReference type="RefSeq" id="WP_344704009.1">
    <property type="nucleotide sequence ID" value="NZ_BAABCK010000067.1"/>
</dbReference>
<sequence length="1003" mass="109400">MKRIYEMVLERSLLFIILIITISLFGIYTFLTVEQREIPETEVNIINITTAWPGADKQDVESSITEVIESRIFSVAGVEDVSSVSQDDISVLNLQLSNSADAESALNEVNNLMGSLAGSFPENAAEPEVESISNAFPLLSYQFHSGDMANLYDIRSDIEKLKREVAQIDGIDGVTVKGYTDKEFEIELDREAMTAAKVNPNQILSEINASLNPVALGQEESDGNIIRLSFEDGTPLEVLGQVRIGTESTPLTEIANIEETMGNPEDIVEYEGDRAVSFTVFLSKGQDVPSVSKDVEAVVDERISELPDTVDVTTLSSERENVEDIFVGLYLSLGIALVAVILSTSLGLSLIGSITVMATVLLSVIIGIIPVPWFGVDLNQISIIGLIIALGILVDDSIVVNDNIERRFTLGDDRLNGVYNGIKEVAPSVISSTLAIVFTFMPLLLLSGANGDFIKALPSILITTMIVSTVLALTFVPAVRYLLNRKKVPTHPGLLGRLFAKGGDLYADKFLPAIIKRPLITFLAVLVIGILSIGLVRFTPFEFFPEADRSEVTVDLIFDEEQTIDQTHDDANEVVDYMTSEMAHIEAVSLFTGTGLPNLFGASLDQSGANTAQVALEIDKEQISASETINQYEDQLREAFPEATIFMETTVQGPPAGAPVTVEIYEEDLSLLSDQSTKLKTTLEEQGALVTTNLGESVPTLNYSIDYKALEEDGISVSQVKNELNMLSQGIPIQDIIVEGEKRRTTLKYSNASELEDVDIIKMTGEQPETFPLTDFVEVEETEDYKYIHHQDGDRAAELKVYVDDEAAVKEEIASFSENLPDSSELIVGGETSDQTDFFVEIGILFAVILVLVYLVIAIEFNSIVMPLIIVFSIFLAISGGIIGLFVTQTPISFLGVMGMVSLSGIVVRNSVVLLDFIEARRKSGTFAIEEAIYDSGRARFKPIALTTLTSIIALTPVALSGDVLFVPLAVTVIAGIAFSTVLSLIATPSLYYLYYKVRYRKG</sequence>